<dbReference type="Pfam" id="PF04468">
    <property type="entry name" value="PSP1"/>
    <property type="match status" value="1"/>
</dbReference>
<dbReference type="PANTHER" id="PTHR43830">
    <property type="entry name" value="PROTEIN PSP1"/>
    <property type="match status" value="1"/>
</dbReference>
<dbReference type="EMBL" id="JARTCD010000029">
    <property type="protein sequence ID" value="KAJ8657712.1"/>
    <property type="molecule type" value="Genomic_DNA"/>
</dbReference>
<feature type="compositionally biased region" description="Polar residues" evidence="1">
    <location>
        <begin position="302"/>
        <end position="314"/>
    </location>
</feature>
<dbReference type="InterPro" id="IPR007557">
    <property type="entry name" value="PSP1_C"/>
</dbReference>
<dbReference type="PANTHER" id="PTHR43830:SF3">
    <property type="entry name" value="PROTEIN PSP1"/>
    <property type="match status" value="1"/>
</dbReference>
<organism evidence="3 4">
    <name type="scientific">Lichtheimia ornata</name>
    <dbReference type="NCBI Taxonomy" id="688661"/>
    <lineage>
        <taxon>Eukaryota</taxon>
        <taxon>Fungi</taxon>
        <taxon>Fungi incertae sedis</taxon>
        <taxon>Mucoromycota</taxon>
        <taxon>Mucoromycotina</taxon>
        <taxon>Mucoromycetes</taxon>
        <taxon>Mucorales</taxon>
        <taxon>Lichtheimiaceae</taxon>
        <taxon>Lichtheimia</taxon>
    </lineage>
</organism>
<feature type="domain" description="PSP1 C-terminal" evidence="2">
    <location>
        <begin position="439"/>
        <end position="521"/>
    </location>
</feature>
<keyword evidence="4" id="KW-1185">Reference proteome</keyword>
<dbReference type="Proteomes" id="UP001234581">
    <property type="component" value="Unassembled WGS sequence"/>
</dbReference>
<dbReference type="NCBIfam" id="NF041131">
    <property type="entry name" value="RicT_YaaT_fam"/>
    <property type="match status" value="1"/>
</dbReference>
<feature type="region of interest" description="Disordered" evidence="1">
    <location>
        <begin position="396"/>
        <end position="432"/>
    </location>
</feature>
<sequence length="521" mass="58660">MKDPDNDDTWKIVGSPPRRGSVSTPSGMMATATTMEGNEHHRRRESFGAFQWKSGPTMFENSDVLAVPMVPNVPPEPTYRQHRSFSFSMGQDSTNFGYNDDYEDDHCKSILATTLEEDDDLLEEQMRRLRIRSRSSGASSSSAGPLTPWWSTTAFGPSRVPGYYQHHHHHQQQQRHDIPQQQQEDYFMNFQQYPPPPPPMFGPTAANTAAAAAVTPNEFCDMFHYPQRRPSLPFAFPEPFLPESSNLPFRRSSHPSSGINHPLDTSLSSPLPSPSSPTPNTTSTTYAPPPHLQKVLEEPVTLSDSHPSSINTISGNGGITDHTAAVSPTTTAIGGSNKTQLYMVEFKAGRTDFFYLGDEHVQPSVGDLVIVEADRGKDLGKVAMTNLSRDQVLLLQSQKKQNDPTNSMNDNKTTSEDRNPSSSSSSTTTTTTSNLNDLKRIYRLAAPEEINQLLVKGQDEQNALALCQQKIKQRKLRMDVVDAEYQWDRRKLTFYFVAERRIDFRELVRELFKVYKTRIWM</sequence>
<feature type="compositionally biased region" description="Polar residues" evidence="1">
    <location>
        <begin position="396"/>
        <end position="412"/>
    </location>
</feature>
<feature type="compositionally biased region" description="Basic and acidic residues" evidence="1">
    <location>
        <begin position="1"/>
        <end position="10"/>
    </location>
</feature>
<proteinExistence type="predicted"/>
<name>A0AAD7Y0V3_9FUNG</name>
<evidence type="ECO:0000259" key="2">
    <source>
        <dbReference type="PROSITE" id="PS51411"/>
    </source>
</evidence>
<dbReference type="AlphaFoldDB" id="A0AAD7Y0V3"/>
<evidence type="ECO:0000256" key="1">
    <source>
        <dbReference type="SAM" id="MobiDB-lite"/>
    </source>
</evidence>
<feature type="region of interest" description="Disordered" evidence="1">
    <location>
        <begin position="247"/>
        <end position="322"/>
    </location>
</feature>
<feature type="compositionally biased region" description="Low complexity" evidence="1">
    <location>
        <begin position="421"/>
        <end position="432"/>
    </location>
</feature>
<reference evidence="3 4" key="1">
    <citation type="submission" date="2023-03" db="EMBL/GenBank/DDBJ databases">
        <title>Genome sequence of Lichtheimia ornata CBS 291.66.</title>
        <authorList>
            <person name="Mohabir J.T."/>
            <person name="Shea T.P."/>
            <person name="Kurbessoian T."/>
            <person name="Berby B."/>
            <person name="Fontaine J."/>
            <person name="Livny J."/>
            <person name="Gnirke A."/>
            <person name="Stajich J.E."/>
            <person name="Cuomo C.A."/>
        </authorList>
    </citation>
    <scope>NUCLEOTIDE SEQUENCE [LARGE SCALE GENOMIC DNA]</scope>
    <source>
        <strain evidence="3">CBS 291.66</strain>
    </source>
</reference>
<accession>A0AAD7Y0V3</accession>
<comment type="caution">
    <text evidence="3">The sequence shown here is derived from an EMBL/GenBank/DDBJ whole genome shotgun (WGS) entry which is preliminary data.</text>
</comment>
<feature type="region of interest" description="Disordered" evidence="1">
    <location>
        <begin position="1"/>
        <end position="27"/>
    </location>
</feature>
<dbReference type="InterPro" id="IPR047767">
    <property type="entry name" value="PSP1-like"/>
</dbReference>
<evidence type="ECO:0000313" key="3">
    <source>
        <dbReference type="EMBL" id="KAJ8657712.1"/>
    </source>
</evidence>
<gene>
    <name evidence="3" type="ORF">O0I10_006527</name>
</gene>
<dbReference type="PROSITE" id="PS51411">
    <property type="entry name" value="PSP1_C"/>
    <property type="match status" value="1"/>
</dbReference>
<protein>
    <recommendedName>
        <fullName evidence="2">PSP1 C-terminal domain-containing protein</fullName>
    </recommendedName>
</protein>
<dbReference type="GO" id="GO:0005737">
    <property type="term" value="C:cytoplasm"/>
    <property type="evidence" value="ECO:0007669"/>
    <property type="project" value="TreeGrafter"/>
</dbReference>
<dbReference type="GeneID" id="83213938"/>
<evidence type="ECO:0000313" key="4">
    <source>
        <dbReference type="Proteomes" id="UP001234581"/>
    </source>
</evidence>
<dbReference type="RefSeq" id="XP_058342625.1">
    <property type="nucleotide sequence ID" value="XM_058486554.1"/>
</dbReference>